<dbReference type="InterPro" id="IPR001347">
    <property type="entry name" value="SIS_dom"/>
</dbReference>
<protein>
    <submittedName>
        <fullName evidence="6">RpiR family transcriptional regulator</fullName>
    </submittedName>
</protein>
<reference evidence="6 7" key="1">
    <citation type="submission" date="2014-12" db="EMBL/GenBank/DDBJ databases">
        <title>Draft genome sequences of 29 type strains of Enterococci.</title>
        <authorList>
            <person name="Zhong Z."/>
            <person name="Sun Z."/>
            <person name="Liu W."/>
            <person name="Zhang W."/>
            <person name="Zhang H."/>
        </authorList>
    </citation>
    <scope>NUCLEOTIDE SEQUENCE [LARGE SCALE GENOMIC DNA]</scope>
    <source>
        <strain evidence="6 7">DSM 17690</strain>
    </source>
</reference>
<dbReference type="InterPro" id="IPR047640">
    <property type="entry name" value="RpiR-like"/>
</dbReference>
<sequence length="300" mass="34125">MRGGKHMITILDQLKEQAHFTQTEKRIADYILQHLDAIPAIYIEDLAKATYTSHSAIIRLCKKLDVSGFREFKIAISSIVHSQLHVAGEVNANFPFDEKDSSLTIAKKMADLTMDTVQKTFLQLDETTLDQIVSQLASANRVFLFARGDSQIRARGFQAKLVKLNRFFILAEDYADPYWNAASLSSDDCALFISYSGIVAQYQPIMEHFHKEHVPAILLTGNRHSELIPFASTTLVTSQEEYGFEKISTFSSQIAFDYLLNTIFAALYAKEYQKNILNLKKKQELFRHNLLSDESLKIDD</sequence>
<evidence type="ECO:0000256" key="2">
    <source>
        <dbReference type="ARBA" id="ARBA00023125"/>
    </source>
</evidence>
<dbReference type="GO" id="GO:0003700">
    <property type="term" value="F:DNA-binding transcription factor activity"/>
    <property type="evidence" value="ECO:0007669"/>
    <property type="project" value="InterPro"/>
</dbReference>
<feature type="domain" description="SIS" evidence="5">
    <location>
        <begin position="132"/>
        <end position="270"/>
    </location>
</feature>
<dbReference type="InterPro" id="IPR035472">
    <property type="entry name" value="RpiR-like_SIS"/>
</dbReference>
<comment type="caution">
    <text evidence="6">The sequence shown here is derived from an EMBL/GenBank/DDBJ whole genome shotgun (WGS) entry which is preliminary data.</text>
</comment>
<feature type="domain" description="HTH rpiR-type" evidence="4">
    <location>
        <begin position="7"/>
        <end position="83"/>
    </location>
</feature>
<dbReference type="Gene3D" id="1.10.10.10">
    <property type="entry name" value="Winged helix-like DNA-binding domain superfamily/Winged helix DNA-binding domain"/>
    <property type="match status" value="1"/>
</dbReference>
<keyword evidence="1" id="KW-0805">Transcription regulation</keyword>
<name>A0A1L8QVJ5_9ENTE</name>
<dbReference type="InterPro" id="IPR036388">
    <property type="entry name" value="WH-like_DNA-bd_sf"/>
</dbReference>
<dbReference type="GO" id="GO:0097367">
    <property type="term" value="F:carbohydrate derivative binding"/>
    <property type="evidence" value="ECO:0007669"/>
    <property type="project" value="InterPro"/>
</dbReference>
<dbReference type="Pfam" id="PF01418">
    <property type="entry name" value="HTH_6"/>
    <property type="match status" value="1"/>
</dbReference>
<evidence type="ECO:0000259" key="4">
    <source>
        <dbReference type="PROSITE" id="PS51071"/>
    </source>
</evidence>
<dbReference type="AlphaFoldDB" id="A0A1L8QVJ5"/>
<keyword evidence="2" id="KW-0238">DNA-binding</keyword>
<dbReference type="PANTHER" id="PTHR30514">
    <property type="entry name" value="GLUCOKINASE"/>
    <property type="match status" value="1"/>
</dbReference>
<accession>A0A1L8QVJ5</accession>
<dbReference type="Gene3D" id="3.40.50.10490">
    <property type="entry name" value="Glucose-6-phosphate isomerase like protein, domain 1"/>
    <property type="match status" value="1"/>
</dbReference>
<proteinExistence type="predicted"/>
<evidence type="ECO:0000313" key="7">
    <source>
        <dbReference type="Proteomes" id="UP000182149"/>
    </source>
</evidence>
<dbReference type="SUPFAM" id="SSF46689">
    <property type="entry name" value="Homeodomain-like"/>
    <property type="match status" value="1"/>
</dbReference>
<dbReference type="InterPro" id="IPR000281">
    <property type="entry name" value="HTH_RpiR"/>
</dbReference>
<dbReference type="InterPro" id="IPR009057">
    <property type="entry name" value="Homeodomain-like_sf"/>
</dbReference>
<keyword evidence="3" id="KW-0804">Transcription</keyword>
<dbReference type="PROSITE" id="PS51464">
    <property type="entry name" value="SIS"/>
    <property type="match status" value="1"/>
</dbReference>
<dbReference type="InterPro" id="IPR046348">
    <property type="entry name" value="SIS_dom_sf"/>
</dbReference>
<evidence type="ECO:0000313" key="6">
    <source>
        <dbReference type="EMBL" id="OJG11506.1"/>
    </source>
</evidence>
<dbReference type="Pfam" id="PF01380">
    <property type="entry name" value="SIS"/>
    <property type="match status" value="1"/>
</dbReference>
<dbReference type="PANTHER" id="PTHR30514:SF10">
    <property type="entry name" value="MURR_RPIR FAMILY TRANSCRIPTIONAL REGULATOR"/>
    <property type="match status" value="1"/>
</dbReference>
<dbReference type="PROSITE" id="PS51071">
    <property type="entry name" value="HTH_RPIR"/>
    <property type="match status" value="1"/>
</dbReference>
<dbReference type="GO" id="GO:0003677">
    <property type="term" value="F:DNA binding"/>
    <property type="evidence" value="ECO:0007669"/>
    <property type="project" value="UniProtKB-KW"/>
</dbReference>
<evidence type="ECO:0000256" key="1">
    <source>
        <dbReference type="ARBA" id="ARBA00023015"/>
    </source>
</evidence>
<dbReference type="CDD" id="cd05013">
    <property type="entry name" value="SIS_RpiR"/>
    <property type="match status" value="1"/>
</dbReference>
<gene>
    <name evidence="6" type="ORF">RU93_GL001501</name>
</gene>
<dbReference type="Proteomes" id="UP000182149">
    <property type="component" value="Unassembled WGS sequence"/>
</dbReference>
<dbReference type="SUPFAM" id="SSF53697">
    <property type="entry name" value="SIS domain"/>
    <property type="match status" value="1"/>
</dbReference>
<dbReference type="EMBL" id="JXKD01000003">
    <property type="protein sequence ID" value="OJG11506.1"/>
    <property type="molecule type" value="Genomic_DNA"/>
</dbReference>
<evidence type="ECO:0000256" key="3">
    <source>
        <dbReference type="ARBA" id="ARBA00023163"/>
    </source>
</evidence>
<dbReference type="STRING" id="328396.RU93_GL001501"/>
<organism evidence="6 7">
    <name type="scientific">Enterococcus aquimarinus</name>
    <dbReference type="NCBI Taxonomy" id="328396"/>
    <lineage>
        <taxon>Bacteria</taxon>
        <taxon>Bacillati</taxon>
        <taxon>Bacillota</taxon>
        <taxon>Bacilli</taxon>
        <taxon>Lactobacillales</taxon>
        <taxon>Enterococcaceae</taxon>
        <taxon>Enterococcus</taxon>
    </lineage>
</organism>
<evidence type="ECO:0000259" key="5">
    <source>
        <dbReference type="PROSITE" id="PS51464"/>
    </source>
</evidence>
<dbReference type="GO" id="GO:1901135">
    <property type="term" value="P:carbohydrate derivative metabolic process"/>
    <property type="evidence" value="ECO:0007669"/>
    <property type="project" value="InterPro"/>
</dbReference>
<keyword evidence="7" id="KW-1185">Reference proteome</keyword>